<feature type="signal peptide" evidence="1">
    <location>
        <begin position="1"/>
        <end position="27"/>
    </location>
</feature>
<evidence type="ECO:0000313" key="3">
    <source>
        <dbReference type="Proteomes" id="UP000251431"/>
    </source>
</evidence>
<organism evidence="2 3">
    <name type="scientific">Lysinibacillus capsici</name>
    <dbReference type="NCBI Taxonomy" id="2115968"/>
    <lineage>
        <taxon>Bacteria</taxon>
        <taxon>Bacillati</taxon>
        <taxon>Bacillota</taxon>
        <taxon>Bacilli</taxon>
        <taxon>Bacillales</taxon>
        <taxon>Bacillaceae</taxon>
        <taxon>Lysinibacillus</taxon>
    </lineage>
</organism>
<dbReference type="EMBL" id="UAQE01000004">
    <property type="protein sequence ID" value="SPU38697.1"/>
    <property type="molecule type" value="Genomic_DNA"/>
</dbReference>
<evidence type="ECO:0000313" key="2">
    <source>
        <dbReference type="EMBL" id="SPU38697.1"/>
    </source>
</evidence>
<reference evidence="2 3" key="1">
    <citation type="submission" date="2018-06" db="EMBL/GenBank/DDBJ databases">
        <authorList>
            <consortium name="Pathogen Informatics"/>
            <person name="Doyle S."/>
        </authorList>
    </citation>
    <scope>NUCLEOTIDE SEQUENCE [LARGE SCALE GENOMIC DNA]</scope>
    <source>
        <strain evidence="2 3">NCTC7582</strain>
    </source>
</reference>
<evidence type="ECO:0008006" key="4">
    <source>
        <dbReference type="Google" id="ProtNLM"/>
    </source>
</evidence>
<dbReference type="AlphaFoldDB" id="A0A2X1A464"/>
<dbReference type="RefSeq" id="WP_048393147.1">
    <property type="nucleotide sequence ID" value="NZ_CANLUV010000001.1"/>
</dbReference>
<feature type="chain" id="PRO_5015991371" description="DUF5640 domain-containing protein" evidence="1">
    <location>
        <begin position="28"/>
        <end position="141"/>
    </location>
</feature>
<proteinExistence type="predicted"/>
<gene>
    <name evidence="2" type="ORF">NCTC7582_04662</name>
</gene>
<evidence type="ECO:0000256" key="1">
    <source>
        <dbReference type="SAM" id="SignalP"/>
    </source>
</evidence>
<sequence length="141" mass="16057">MKKKILSLITAFVFALGLITFSDSASAKESVLESASTIVDGYEEYFRIDALFAYNPSKKWYVSAENYTYNKGGEYMIRVYKSGTKTVLFEAKGYIEGRTDGSLPSRSSHFWYTPNSQTLYYDLVVYRKGDIEVLGDVREVE</sequence>
<keyword evidence="1" id="KW-0732">Signal</keyword>
<accession>A0A2X1A464</accession>
<protein>
    <recommendedName>
        <fullName evidence="4">DUF5640 domain-containing protein</fullName>
    </recommendedName>
</protein>
<dbReference type="Proteomes" id="UP000251431">
    <property type="component" value="Unassembled WGS sequence"/>
</dbReference>
<name>A0A2X1A464_9BACI</name>